<sequence>MSNSGVALFQPKLSRNESKADLTTRVAREIIDTEAAKREAKTEKLRLARMLATPEVEEVKPKTKAKAAAKPKKAAKK</sequence>
<dbReference type="RefSeq" id="WP_188162689.1">
    <property type="nucleotide sequence ID" value="NZ_JACVVX010000001.1"/>
</dbReference>
<organism evidence="2 3">
    <name type="scientific">Oryzicola mucosus</name>
    <dbReference type="NCBI Taxonomy" id="2767425"/>
    <lineage>
        <taxon>Bacteria</taxon>
        <taxon>Pseudomonadati</taxon>
        <taxon>Pseudomonadota</taxon>
        <taxon>Alphaproteobacteria</taxon>
        <taxon>Hyphomicrobiales</taxon>
        <taxon>Phyllobacteriaceae</taxon>
        <taxon>Oryzicola</taxon>
    </lineage>
</organism>
<protein>
    <submittedName>
        <fullName evidence="2">Uncharacterized protein</fullName>
    </submittedName>
</protein>
<keyword evidence="3" id="KW-1185">Reference proteome</keyword>
<evidence type="ECO:0000256" key="1">
    <source>
        <dbReference type="SAM" id="MobiDB-lite"/>
    </source>
</evidence>
<dbReference type="AlphaFoldDB" id="A0A8J6PH20"/>
<comment type="caution">
    <text evidence="2">The sequence shown here is derived from an EMBL/GenBank/DDBJ whole genome shotgun (WGS) entry which is preliminary data.</text>
</comment>
<evidence type="ECO:0000313" key="3">
    <source>
        <dbReference type="Proteomes" id="UP000643405"/>
    </source>
</evidence>
<dbReference type="EMBL" id="JACVVX010000001">
    <property type="protein sequence ID" value="MBD0413241.1"/>
    <property type="molecule type" value="Genomic_DNA"/>
</dbReference>
<name>A0A8J6PH20_9HYPH</name>
<evidence type="ECO:0000313" key="2">
    <source>
        <dbReference type="EMBL" id="MBD0413241.1"/>
    </source>
</evidence>
<reference evidence="2" key="1">
    <citation type="submission" date="2020-09" db="EMBL/GenBank/DDBJ databases">
        <title>Genome seq and assembly of Tianweitania sp.</title>
        <authorList>
            <person name="Chhetri G."/>
        </authorList>
    </citation>
    <scope>NUCLEOTIDE SEQUENCE</scope>
    <source>
        <strain evidence="2">Rool2</strain>
    </source>
</reference>
<proteinExistence type="predicted"/>
<feature type="region of interest" description="Disordered" evidence="1">
    <location>
        <begin position="58"/>
        <end position="77"/>
    </location>
</feature>
<gene>
    <name evidence="2" type="ORF">ICI42_01045</name>
</gene>
<dbReference type="Proteomes" id="UP000643405">
    <property type="component" value="Unassembled WGS sequence"/>
</dbReference>
<feature type="compositionally biased region" description="Basic residues" evidence="1">
    <location>
        <begin position="62"/>
        <end position="77"/>
    </location>
</feature>
<accession>A0A8J6PH20</accession>